<feature type="chain" id="PRO_5046191651" description="Tripartite-type tricarboxylate transporter, receptor component TctC" evidence="2">
    <location>
        <begin position="29"/>
        <end position="340"/>
    </location>
</feature>
<comment type="caution">
    <text evidence="3">The sequence shown here is derived from an EMBL/GenBank/DDBJ whole genome shotgun (WGS) entry which is preliminary data.</text>
</comment>
<dbReference type="EMBL" id="WHSB02000013">
    <property type="protein sequence ID" value="MCQ4633543.1"/>
    <property type="molecule type" value="Genomic_DNA"/>
</dbReference>
<sequence>MLRQTAMHWLARGAVVLTALVAAQPVLAQEDFYAGKTIELVIGFAPGGGNDLLSRVVSNHLGDHIPGKPTIVPINLPGAGGLAAANQLYNTSPQDGTVIGIVSQAVPLQSKMIDNVEFEMSGFNFIGRVQPSTSVTMVWNTSDVKDIQQAMKEEVILSATNVGSSISLYPRAMNQFLGTKFKLIMGYEGSAAGMLAMERGEAEGHSTTFEALMAANPTWFKEGTVRILVQHALKRDPVLPDVPTSVELASEENRPVMELIMSSNDIGKYYFTTPGIPNDRLEILRRAFDAMVKDPAFLKDAAAIGATVNPMSGEDLQEMIARFDKIDPALLAKAKAVYGE</sequence>
<protein>
    <recommendedName>
        <fullName evidence="5">Tripartite-type tricarboxylate transporter, receptor component TctC</fullName>
    </recommendedName>
</protein>
<dbReference type="Gene3D" id="3.40.190.10">
    <property type="entry name" value="Periplasmic binding protein-like II"/>
    <property type="match status" value="1"/>
</dbReference>
<reference evidence="3" key="1">
    <citation type="submission" date="2021-07" db="EMBL/GenBank/DDBJ databases">
        <title>Shinella sp. nov., a novel member of the genus Shinella from water.</title>
        <authorList>
            <person name="Deng Y."/>
        </authorList>
    </citation>
    <scope>NUCLEOTIDE SEQUENCE</scope>
    <source>
        <strain evidence="3">CPCC 100929</strain>
    </source>
</reference>
<evidence type="ECO:0000256" key="2">
    <source>
        <dbReference type="SAM" id="SignalP"/>
    </source>
</evidence>
<evidence type="ECO:0000313" key="3">
    <source>
        <dbReference type="EMBL" id="MCQ4633543.1"/>
    </source>
</evidence>
<dbReference type="InterPro" id="IPR005064">
    <property type="entry name" value="BUG"/>
</dbReference>
<keyword evidence="4" id="KW-1185">Reference proteome</keyword>
<dbReference type="PANTHER" id="PTHR42928:SF5">
    <property type="entry name" value="BLR1237 PROTEIN"/>
    <property type="match status" value="1"/>
</dbReference>
<evidence type="ECO:0000256" key="1">
    <source>
        <dbReference type="ARBA" id="ARBA00006987"/>
    </source>
</evidence>
<dbReference type="Proteomes" id="UP000996601">
    <property type="component" value="Unassembled WGS sequence"/>
</dbReference>
<dbReference type="RefSeq" id="WP_256120160.1">
    <property type="nucleotide sequence ID" value="NZ_WHSB02000013.1"/>
</dbReference>
<feature type="signal peptide" evidence="2">
    <location>
        <begin position="1"/>
        <end position="28"/>
    </location>
</feature>
<gene>
    <name evidence="3" type="ORF">GB927_026125</name>
</gene>
<comment type="similarity">
    <text evidence="1">Belongs to the UPF0065 (bug) family.</text>
</comment>
<dbReference type="Pfam" id="PF03401">
    <property type="entry name" value="TctC"/>
    <property type="match status" value="1"/>
</dbReference>
<name>A0ABT1REC1_9HYPH</name>
<dbReference type="InterPro" id="IPR042100">
    <property type="entry name" value="Bug_dom1"/>
</dbReference>
<proteinExistence type="inferred from homology"/>
<accession>A0ABT1REC1</accession>
<dbReference type="Gene3D" id="3.40.190.150">
    <property type="entry name" value="Bordetella uptake gene, domain 1"/>
    <property type="match status" value="1"/>
</dbReference>
<evidence type="ECO:0008006" key="5">
    <source>
        <dbReference type="Google" id="ProtNLM"/>
    </source>
</evidence>
<dbReference type="PANTHER" id="PTHR42928">
    <property type="entry name" value="TRICARBOXYLATE-BINDING PROTEIN"/>
    <property type="match status" value="1"/>
</dbReference>
<evidence type="ECO:0000313" key="4">
    <source>
        <dbReference type="Proteomes" id="UP000996601"/>
    </source>
</evidence>
<keyword evidence="2" id="KW-0732">Signal</keyword>
<organism evidence="3 4">
    <name type="scientific">Shinella lacus</name>
    <dbReference type="NCBI Taxonomy" id="2654216"/>
    <lineage>
        <taxon>Bacteria</taxon>
        <taxon>Pseudomonadati</taxon>
        <taxon>Pseudomonadota</taxon>
        <taxon>Alphaproteobacteria</taxon>
        <taxon>Hyphomicrobiales</taxon>
        <taxon>Rhizobiaceae</taxon>
        <taxon>Shinella</taxon>
    </lineage>
</organism>